<proteinExistence type="predicted"/>
<dbReference type="Pfam" id="PF07793">
    <property type="entry name" value="DUF1631"/>
    <property type="match status" value="1"/>
</dbReference>
<protein>
    <submittedName>
        <fullName evidence="1">DUF1631 domain-containing protein</fullName>
    </submittedName>
</protein>
<sequence>MHKDGKVVPIKATIDQALNAPMARLPVVLLQVRDKAALQLRQGLQALFENADDMLFEMADKAVSNSEQNALFEAMRDLRLKSKNIERGYLDCFYEAFGRMGQAEMLLPRQSGSPEQSAQAVLNEQERSSVLEAMVERILARDGFALNQLTLRFSVLTGQPLDDRRNPLGPAMLCEYFLQAGRNLGVGIKVKLIILKLFERYVLQDAQQLYGEANQLLMATGILPELKAVHRRRAQHRPIPSVEDTSCQCGEPNIELDANEQAVFASLQSLLSRVRGRVAPRLEACSPVQPISTRDLLRLLSHLQHYVPPACEADDFDLHQQLEQLLTRVSVKSGTYRKVEGVDEDVINLIAMLFDFILADHNLPHSLRSLIGRMQIPMLKVAVLDKRFFSRNCHPARRLLNEIATAAVGWEAGDDGQRDAFYLRVEKIIQSLLNDFDDDPVIFSELLNEFVAFSSEERRRNELLEQRTRDAEEGRARAHLARQRVQQELNRRLLGKSLPRVVVRLLEEAWSQVLLLAYLKYGDTSVSWLEGLETMDELIWSVEHSTDEPQARQRLLEILPGLLKALRDGLAGAVFDPFATSEFFAQLEALHIQAFENSLTGSHLSAAGLERVLVLDEINLIGPEQAMPVDSVMCMTNDDPALLQVQRLRIGNWVELKDGEDVQRCKLITQIDSTDRLVFVNRTGLKVCEYSPLALAAAFRRGNARVLDDTLLFDRALDSVVSQLRRHQLR</sequence>
<evidence type="ECO:0000313" key="1">
    <source>
        <dbReference type="EMBL" id="MEE1867685.1"/>
    </source>
</evidence>
<evidence type="ECO:0000313" key="2">
    <source>
        <dbReference type="Proteomes" id="UP001307839"/>
    </source>
</evidence>
<reference evidence="1 2" key="1">
    <citation type="submission" date="2024-01" db="EMBL/GenBank/DDBJ databases">
        <title>Unpublished Manusciprt.</title>
        <authorList>
            <person name="Duman M."/>
            <person name="Valdes E.G."/>
            <person name="Ajmi N."/>
            <person name="Altun S."/>
            <person name="Saticioglu I.B."/>
        </authorList>
    </citation>
    <scope>NUCLEOTIDE SEQUENCE [LARGE SCALE GENOMIC DNA]</scope>
    <source>
        <strain evidence="1 2">120P</strain>
    </source>
</reference>
<dbReference type="InterPro" id="IPR012434">
    <property type="entry name" value="DUF1631"/>
</dbReference>
<gene>
    <name evidence="1" type="ORF">V0R53_14935</name>
</gene>
<accession>A0AB35WSJ8</accession>
<dbReference type="AlphaFoldDB" id="A0AB35WSJ8"/>
<name>A0AB35WSJ8_9PSED</name>
<dbReference type="EMBL" id="JAZDQP010000009">
    <property type="protein sequence ID" value="MEE1867685.1"/>
    <property type="molecule type" value="Genomic_DNA"/>
</dbReference>
<organism evidence="1 2">
    <name type="scientific">Pseudomonas auratipiscis</name>
    <dbReference type="NCBI Taxonomy" id="3115853"/>
    <lineage>
        <taxon>Bacteria</taxon>
        <taxon>Pseudomonadati</taxon>
        <taxon>Pseudomonadota</taxon>
        <taxon>Gammaproteobacteria</taxon>
        <taxon>Pseudomonadales</taxon>
        <taxon>Pseudomonadaceae</taxon>
        <taxon>Pseudomonas</taxon>
    </lineage>
</organism>
<keyword evidence="2" id="KW-1185">Reference proteome</keyword>
<dbReference type="Proteomes" id="UP001307839">
    <property type="component" value="Unassembled WGS sequence"/>
</dbReference>
<comment type="caution">
    <text evidence="1">The sequence shown here is derived from an EMBL/GenBank/DDBJ whole genome shotgun (WGS) entry which is preliminary data.</text>
</comment>
<dbReference type="RefSeq" id="WP_330079885.1">
    <property type="nucleotide sequence ID" value="NZ_JAZDCU010000008.1"/>
</dbReference>